<dbReference type="PROSITE" id="PS50405">
    <property type="entry name" value="GST_CTER"/>
    <property type="match status" value="1"/>
</dbReference>
<dbReference type="InterPro" id="IPR010987">
    <property type="entry name" value="Glutathione-S-Trfase_C-like"/>
</dbReference>
<dbReference type="EMBL" id="KE346360">
    <property type="protein sequence ID" value="KJE88848.1"/>
    <property type="molecule type" value="Genomic_DNA"/>
</dbReference>
<dbReference type="PANTHER" id="PTHR44490:SF1">
    <property type="entry name" value="EUKARYOTIC TRANSLATION ELONGATION FACTOR 1 EPSILON-1"/>
    <property type="match status" value="1"/>
</dbReference>
<feature type="domain" description="GST C-terminal" evidence="1">
    <location>
        <begin position="55"/>
        <end position="172"/>
    </location>
</feature>
<name>A0A0D2X0D1_CAPO3</name>
<protein>
    <recommendedName>
        <fullName evidence="1">GST C-terminal domain-containing protein</fullName>
    </recommendedName>
</protein>
<dbReference type="Pfam" id="PF21972">
    <property type="entry name" value="Arc1p_N_like"/>
    <property type="match status" value="1"/>
</dbReference>
<dbReference type="AlphaFoldDB" id="A0A0D2X0D1"/>
<dbReference type="STRING" id="595528.A0A0D2X0D1"/>
<dbReference type="Proteomes" id="UP000008743">
    <property type="component" value="Unassembled WGS sequence"/>
</dbReference>
<dbReference type="RefSeq" id="XP_004365297.1">
    <property type="nucleotide sequence ID" value="XM_004365240.2"/>
</dbReference>
<dbReference type="CDD" id="cd10305">
    <property type="entry name" value="GST_C_AIMP3"/>
    <property type="match status" value="1"/>
</dbReference>
<dbReference type="GO" id="GO:0005634">
    <property type="term" value="C:nucleus"/>
    <property type="evidence" value="ECO:0007669"/>
    <property type="project" value="TreeGrafter"/>
</dbReference>
<dbReference type="PANTHER" id="PTHR44490">
    <property type="entry name" value="EUKARYOTIC TRANSLATION ELONGATION FACTOR 1 EPSILON-1"/>
    <property type="match status" value="1"/>
</dbReference>
<dbReference type="InterPro" id="IPR036282">
    <property type="entry name" value="Glutathione-S-Trfase_C_sf"/>
</dbReference>
<evidence type="ECO:0000313" key="3">
    <source>
        <dbReference type="Proteomes" id="UP000008743"/>
    </source>
</evidence>
<evidence type="ECO:0000313" key="2">
    <source>
        <dbReference type="EMBL" id="KJE88849.1"/>
    </source>
</evidence>
<evidence type="ECO:0000259" key="1">
    <source>
        <dbReference type="PROSITE" id="PS50405"/>
    </source>
</evidence>
<organism evidence="2 3">
    <name type="scientific">Capsaspora owczarzaki (strain ATCC 30864)</name>
    <dbReference type="NCBI Taxonomy" id="595528"/>
    <lineage>
        <taxon>Eukaryota</taxon>
        <taxon>Filasterea</taxon>
        <taxon>Capsaspora</taxon>
    </lineage>
</organism>
<dbReference type="InterPro" id="IPR042450">
    <property type="entry name" value="EEF1E1"/>
</dbReference>
<proteinExistence type="predicted"/>
<gene>
    <name evidence="2" type="ORF">CAOG_000426</name>
</gene>
<reference evidence="3" key="2">
    <citation type="submission" date="2011-02" db="EMBL/GenBank/DDBJ databases">
        <title>The Genome Sequence of Capsaspora owczarzaki ATCC 30864.</title>
        <authorList>
            <person name="Russ C."/>
            <person name="Cuomo C."/>
            <person name="Burger G."/>
            <person name="Gray M.W."/>
            <person name="Holland P.W.H."/>
            <person name="King N."/>
            <person name="Lang F.B.F."/>
            <person name="Roger A.J."/>
            <person name="Ruiz-Trillo I."/>
            <person name="Young S.K."/>
            <person name="Zeng Q."/>
            <person name="Gargeya S."/>
            <person name="Alvarado L."/>
            <person name="Berlin A."/>
            <person name="Chapman S.B."/>
            <person name="Chen Z."/>
            <person name="Freedman E."/>
            <person name="Gellesch M."/>
            <person name="Goldberg J."/>
            <person name="Griggs A."/>
            <person name="Gujja S."/>
            <person name="Heilman E."/>
            <person name="Heiman D."/>
            <person name="Howarth C."/>
            <person name="Mehta T."/>
            <person name="Neiman D."/>
            <person name="Pearson M."/>
            <person name="Roberts A."/>
            <person name="Saif S."/>
            <person name="Shea T."/>
            <person name="Shenoy N."/>
            <person name="Sisk P."/>
            <person name="Stolte C."/>
            <person name="Sykes S."/>
            <person name="White J."/>
            <person name="Yandava C."/>
            <person name="Haas B."/>
            <person name="Nusbaum C."/>
            <person name="Birren B."/>
        </authorList>
    </citation>
    <scope>NUCLEOTIDE SEQUENCE</scope>
    <source>
        <strain evidence="3">ATCC 30864</strain>
    </source>
</reference>
<sequence length="208" mass="22091">MAVKYSVQASSQDAAFLSALAAHWKLSATAVASKDDEPSVNGAIGLAAVAIALLEASPAALAAGWLGASAADRATVLNWTLFAVNQVRAAEQNAALRTALFVDLNAALRERTYIATSSISLADVLLHFTLWPLVSALDHVGYRQVPHLTRWFDNVQRTLNVRPILALQLNQFYIAQSLPVLRLPRVQAVAPTATPTPAAAASSSRQAK</sequence>
<dbReference type="InParanoid" id="A0A0D2X0D1"/>
<dbReference type="InterPro" id="IPR053837">
    <property type="entry name" value="AIMP3/p18_C"/>
</dbReference>
<accession>A0A0D2X0D1</accession>
<dbReference type="EMBL" id="KE346360">
    <property type="protein sequence ID" value="KJE88849.1"/>
    <property type="molecule type" value="Genomic_DNA"/>
</dbReference>
<keyword evidence="3" id="KW-1185">Reference proteome</keyword>
<dbReference type="SUPFAM" id="SSF47616">
    <property type="entry name" value="GST C-terminal domain-like"/>
    <property type="match status" value="1"/>
</dbReference>
<reference evidence="2" key="1">
    <citation type="submission" date="2011-02" db="EMBL/GenBank/DDBJ databases">
        <title>The Genome Sequence of Capsaspora owczarzaki ATCC 30864.</title>
        <authorList>
            <consortium name="The Broad Institute Genome Sequencing Platform"/>
            <person name="Russ C."/>
            <person name="Cuomo C."/>
            <person name="Burger G."/>
            <person name="Gray M.W."/>
            <person name="Holland P.W.H."/>
            <person name="King N."/>
            <person name="Lang F.B.F."/>
            <person name="Roger A.J."/>
            <person name="Ruiz-Trillo I."/>
            <person name="Young S.K."/>
            <person name="Zeng Q."/>
            <person name="Gargeya S."/>
            <person name="Alvarado L."/>
            <person name="Berlin A."/>
            <person name="Chapman S.B."/>
            <person name="Chen Z."/>
            <person name="Freedman E."/>
            <person name="Gellesch M."/>
            <person name="Goldberg J."/>
            <person name="Griggs A."/>
            <person name="Gujja S."/>
            <person name="Heilman E."/>
            <person name="Heiman D."/>
            <person name="Howarth C."/>
            <person name="Mehta T."/>
            <person name="Neiman D."/>
            <person name="Pearson M."/>
            <person name="Roberts A."/>
            <person name="Saif S."/>
            <person name="Shea T."/>
            <person name="Shenoy N."/>
            <person name="Sisk P."/>
            <person name="Stolte C."/>
            <person name="Sykes S."/>
            <person name="White J."/>
            <person name="Yandava C."/>
            <person name="Haas B."/>
            <person name="Nusbaum C."/>
            <person name="Birren B."/>
        </authorList>
    </citation>
    <scope>NUCLEOTIDE SEQUENCE</scope>
    <source>
        <strain evidence="2">ATCC 30864</strain>
    </source>
</reference>
<dbReference type="GO" id="GO:0005737">
    <property type="term" value="C:cytoplasm"/>
    <property type="evidence" value="ECO:0007669"/>
    <property type="project" value="TreeGrafter"/>
</dbReference>
<dbReference type="Gene3D" id="1.20.1050.10">
    <property type="match status" value="1"/>
</dbReference>
<dbReference type="GO" id="GO:0017101">
    <property type="term" value="C:aminoacyl-tRNA synthetase multienzyme complex"/>
    <property type="evidence" value="ECO:0007669"/>
    <property type="project" value="InterPro"/>
</dbReference>
<dbReference type="InterPro" id="IPR053836">
    <property type="entry name" value="Arc1-like_N"/>
</dbReference>